<evidence type="ECO:0000313" key="2">
    <source>
        <dbReference type="Proteomes" id="UP000887116"/>
    </source>
</evidence>
<dbReference type="EMBL" id="BMAO01036362">
    <property type="protein sequence ID" value="GFR10047.1"/>
    <property type="molecule type" value="Genomic_DNA"/>
</dbReference>
<evidence type="ECO:0000313" key="1">
    <source>
        <dbReference type="EMBL" id="GFR10047.1"/>
    </source>
</evidence>
<gene>
    <name evidence="1" type="ORF">TNCT_10371</name>
</gene>
<dbReference type="OrthoDB" id="10350757at2759"/>
<protein>
    <submittedName>
        <fullName evidence="1">Uncharacterized protein</fullName>
    </submittedName>
</protein>
<sequence>MHFILHAHNGPQSTHIRLIPYSPNQLQRPELLGPLIWYSHMVDILSERIGQIDRGSVSNEKSMWRNSVTEKILKSES</sequence>
<dbReference type="AlphaFoldDB" id="A0A8X6LIX8"/>
<keyword evidence="2" id="KW-1185">Reference proteome</keyword>
<comment type="caution">
    <text evidence="1">The sequence shown here is derived from an EMBL/GenBank/DDBJ whole genome shotgun (WGS) entry which is preliminary data.</text>
</comment>
<name>A0A8X6LIX8_TRICU</name>
<accession>A0A8X6LIX8</accession>
<organism evidence="1 2">
    <name type="scientific">Trichonephila clavata</name>
    <name type="common">Joro spider</name>
    <name type="synonym">Nephila clavata</name>
    <dbReference type="NCBI Taxonomy" id="2740835"/>
    <lineage>
        <taxon>Eukaryota</taxon>
        <taxon>Metazoa</taxon>
        <taxon>Ecdysozoa</taxon>
        <taxon>Arthropoda</taxon>
        <taxon>Chelicerata</taxon>
        <taxon>Arachnida</taxon>
        <taxon>Araneae</taxon>
        <taxon>Araneomorphae</taxon>
        <taxon>Entelegynae</taxon>
        <taxon>Araneoidea</taxon>
        <taxon>Nephilidae</taxon>
        <taxon>Trichonephila</taxon>
    </lineage>
</organism>
<proteinExistence type="predicted"/>
<dbReference type="Proteomes" id="UP000887116">
    <property type="component" value="Unassembled WGS sequence"/>
</dbReference>
<reference evidence="1" key="1">
    <citation type="submission" date="2020-07" db="EMBL/GenBank/DDBJ databases">
        <title>Multicomponent nature underlies the extraordinary mechanical properties of spider dragline silk.</title>
        <authorList>
            <person name="Kono N."/>
            <person name="Nakamura H."/>
            <person name="Mori M."/>
            <person name="Yoshida Y."/>
            <person name="Ohtoshi R."/>
            <person name="Malay A.D."/>
            <person name="Moran D.A.P."/>
            <person name="Tomita M."/>
            <person name="Numata K."/>
            <person name="Arakawa K."/>
        </authorList>
    </citation>
    <scope>NUCLEOTIDE SEQUENCE</scope>
</reference>